<dbReference type="PROSITE" id="PS51257">
    <property type="entry name" value="PROKAR_LIPOPROTEIN"/>
    <property type="match status" value="1"/>
</dbReference>
<comment type="caution">
    <text evidence="1">The sequence shown here is derived from an EMBL/GenBank/DDBJ whole genome shotgun (WGS) entry which is preliminary data.</text>
</comment>
<dbReference type="Proteomes" id="UP000451233">
    <property type="component" value="Unassembled WGS sequence"/>
</dbReference>
<dbReference type="RefSeq" id="WP_160908166.1">
    <property type="nucleotide sequence ID" value="NZ_WVHS01000004.1"/>
</dbReference>
<gene>
    <name evidence="1" type="ORF">GS398_17835</name>
</gene>
<name>A0A7K1Y3B2_9SPHI</name>
<dbReference type="EMBL" id="WVHS01000004">
    <property type="protein sequence ID" value="MXV17166.1"/>
    <property type="molecule type" value="Genomic_DNA"/>
</dbReference>
<organism evidence="1 2">
    <name type="scientific">Hufsiella ginkgonis</name>
    <dbReference type="NCBI Taxonomy" id="2695274"/>
    <lineage>
        <taxon>Bacteria</taxon>
        <taxon>Pseudomonadati</taxon>
        <taxon>Bacteroidota</taxon>
        <taxon>Sphingobacteriia</taxon>
        <taxon>Sphingobacteriales</taxon>
        <taxon>Sphingobacteriaceae</taxon>
        <taxon>Hufsiella</taxon>
    </lineage>
</organism>
<dbReference type="AlphaFoldDB" id="A0A7K1Y3B2"/>
<reference evidence="1 2" key="1">
    <citation type="submission" date="2019-11" db="EMBL/GenBank/DDBJ databases">
        <title>Pedobacter sp. HMF7056 Genome sequencing and assembly.</title>
        <authorList>
            <person name="Kang H."/>
            <person name="Kim H."/>
            <person name="Joh K."/>
        </authorList>
    </citation>
    <scope>NUCLEOTIDE SEQUENCE [LARGE SCALE GENOMIC DNA]</scope>
    <source>
        <strain evidence="1 2">HMF7056</strain>
    </source>
</reference>
<keyword evidence="2" id="KW-1185">Reference proteome</keyword>
<sequence length="295" mass="32909">MESDLCRSNLLFLFLLIGSCSFAQSSYTGSWHGLITGRGLLNNTQYTVNIKTHEGDVITGKAYLYNNYLYNFYGIFDFIGTVQQNTCKITELRILSKEMPDELHGLCTKFCDMTYSANDTMQYLAGSWDNTSGSCPEGKVFLKKARTGAKAPDIPPPVLAKINEDRSTGISFLQTTLSRPVIIDVSSTQLKLTIRDYLKEDNDTISVYVNREPVIVSRKITKKGYSQNVRLDKLSGLNEIIMYAENLGTIPPNTCILVIDDGKRKQAVNIESTKQTSAAIYLRFGPVSKDINSKS</sequence>
<protein>
    <submittedName>
        <fullName evidence="1">Uncharacterized protein</fullName>
    </submittedName>
</protein>
<accession>A0A7K1Y3B2</accession>
<evidence type="ECO:0000313" key="2">
    <source>
        <dbReference type="Proteomes" id="UP000451233"/>
    </source>
</evidence>
<proteinExistence type="predicted"/>
<evidence type="ECO:0000313" key="1">
    <source>
        <dbReference type="EMBL" id="MXV17166.1"/>
    </source>
</evidence>